<dbReference type="GO" id="GO:0002939">
    <property type="term" value="P:tRNA N1-guanine methylation"/>
    <property type="evidence" value="ECO:0007669"/>
    <property type="project" value="TreeGrafter"/>
</dbReference>
<dbReference type="GO" id="GO:0052906">
    <property type="term" value="F:tRNA (guanine(37)-N1)-methyltransferase activity"/>
    <property type="evidence" value="ECO:0007669"/>
    <property type="project" value="UniProtKB-UniRule"/>
</dbReference>
<dbReference type="Gene3D" id="3.40.1280.10">
    <property type="match status" value="1"/>
</dbReference>
<dbReference type="AlphaFoldDB" id="W2UZG3"/>
<organism evidence="19 20">
    <name type="scientific">Candidatus Xenolissoclinum pacificiensis L6</name>
    <dbReference type="NCBI Taxonomy" id="1401685"/>
    <lineage>
        <taxon>Bacteria</taxon>
        <taxon>Pseudomonadati</taxon>
        <taxon>Pseudomonadota</taxon>
        <taxon>Alphaproteobacteria</taxon>
        <taxon>Rickettsiales</taxon>
        <taxon>Anaplasmataceae</taxon>
        <taxon>Candidatus Xenolissoclinum</taxon>
    </lineage>
</organism>
<gene>
    <name evidence="15 19" type="primary">trmD</name>
    <name evidence="19" type="ORF">P857_270</name>
</gene>
<dbReference type="SUPFAM" id="SSF75217">
    <property type="entry name" value="alpha/beta knot"/>
    <property type="match status" value="1"/>
</dbReference>
<keyword evidence="9 15" id="KW-0808">Transferase</keyword>
<evidence type="ECO:0000256" key="3">
    <source>
        <dbReference type="ARBA" id="ARBA00007630"/>
    </source>
</evidence>
<dbReference type="HAMAP" id="MF_00605">
    <property type="entry name" value="TrmD"/>
    <property type="match status" value="1"/>
</dbReference>
<dbReference type="EC" id="2.1.1.228" evidence="5 15"/>
<dbReference type="InterPro" id="IPR023148">
    <property type="entry name" value="tRNA_m1G_MeTrfase_C_sf"/>
</dbReference>
<dbReference type="Proteomes" id="UP000018951">
    <property type="component" value="Unassembled WGS sequence"/>
</dbReference>
<evidence type="ECO:0000256" key="16">
    <source>
        <dbReference type="PIRSR" id="PIRSR000386-1"/>
    </source>
</evidence>
<dbReference type="PATRIC" id="fig|1401685.3.peg.558"/>
<dbReference type="InterPro" id="IPR029028">
    <property type="entry name" value="Alpha/beta_knot_MTases"/>
</dbReference>
<name>W2UZG3_9RICK</name>
<keyword evidence="10 15" id="KW-0949">S-adenosyl-L-methionine</keyword>
<dbReference type="NCBIfam" id="NF000648">
    <property type="entry name" value="PRK00026.1"/>
    <property type="match status" value="1"/>
</dbReference>
<evidence type="ECO:0000256" key="11">
    <source>
        <dbReference type="ARBA" id="ARBA00022694"/>
    </source>
</evidence>
<evidence type="ECO:0000256" key="14">
    <source>
        <dbReference type="ARBA" id="ARBA00047783"/>
    </source>
</evidence>
<dbReference type="InterPro" id="IPR029026">
    <property type="entry name" value="tRNA_m1G_MTases_N"/>
</dbReference>
<dbReference type="CDD" id="cd18080">
    <property type="entry name" value="TrmD-like"/>
    <property type="match status" value="1"/>
</dbReference>
<comment type="caution">
    <text evidence="19">The sequence shown here is derived from an EMBL/GenBank/DDBJ whole genome shotgun (WGS) entry which is preliminary data.</text>
</comment>
<evidence type="ECO:0000256" key="4">
    <source>
        <dbReference type="ARBA" id="ARBA00011738"/>
    </source>
</evidence>
<comment type="similarity">
    <text evidence="3 15 17">Belongs to the RNA methyltransferase TrmD family.</text>
</comment>
<evidence type="ECO:0000256" key="15">
    <source>
        <dbReference type="HAMAP-Rule" id="MF_00605"/>
    </source>
</evidence>
<dbReference type="Gene3D" id="1.10.1270.20">
    <property type="entry name" value="tRNA(m1g37)methyltransferase, domain 2"/>
    <property type="match status" value="1"/>
</dbReference>
<feature type="binding site" evidence="15 16">
    <location>
        <begin position="132"/>
        <end position="137"/>
    </location>
    <ligand>
        <name>S-adenosyl-L-methionine</name>
        <dbReference type="ChEBI" id="CHEBI:59789"/>
    </ligand>
</feature>
<dbReference type="Pfam" id="PF01746">
    <property type="entry name" value="tRNA_m1G_MT"/>
    <property type="match status" value="1"/>
</dbReference>
<comment type="function">
    <text evidence="1 15 17">Specifically methylates guanosine-37 in various tRNAs.</text>
</comment>
<evidence type="ECO:0000256" key="6">
    <source>
        <dbReference type="ARBA" id="ARBA00014679"/>
    </source>
</evidence>
<evidence type="ECO:0000256" key="5">
    <source>
        <dbReference type="ARBA" id="ARBA00012807"/>
    </source>
</evidence>
<evidence type="ECO:0000256" key="7">
    <source>
        <dbReference type="ARBA" id="ARBA00022490"/>
    </source>
</evidence>
<evidence type="ECO:0000256" key="9">
    <source>
        <dbReference type="ARBA" id="ARBA00022679"/>
    </source>
</evidence>
<comment type="subcellular location">
    <subcellularLocation>
        <location evidence="2 15 17">Cytoplasm</location>
    </subcellularLocation>
</comment>
<dbReference type="PANTHER" id="PTHR46417:SF1">
    <property type="entry name" value="TRNA (GUANINE-N(1)-)-METHYLTRANSFERASE"/>
    <property type="match status" value="1"/>
</dbReference>
<dbReference type="PANTHER" id="PTHR46417">
    <property type="entry name" value="TRNA (GUANINE-N(1)-)-METHYLTRANSFERASE"/>
    <property type="match status" value="1"/>
</dbReference>
<dbReference type="STRING" id="1401685.P857_270"/>
<evidence type="ECO:0000313" key="20">
    <source>
        <dbReference type="Proteomes" id="UP000018951"/>
    </source>
</evidence>
<dbReference type="GO" id="GO:0005829">
    <property type="term" value="C:cytosol"/>
    <property type="evidence" value="ECO:0007669"/>
    <property type="project" value="TreeGrafter"/>
</dbReference>
<evidence type="ECO:0000256" key="13">
    <source>
        <dbReference type="ARBA" id="ARBA00033392"/>
    </source>
</evidence>
<evidence type="ECO:0000259" key="18">
    <source>
        <dbReference type="Pfam" id="PF01746"/>
    </source>
</evidence>
<dbReference type="EMBL" id="AXCJ01000005">
    <property type="protein sequence ID" value="ETO91359.1"/>
    <property type="molecule type" value="Genomic_DNA"/>
</dbReference>
<evidence type="ECO:0000256" key="1">
    <source>
        <dbReference type="ARBA" id="ARBA00002634"/>
    </source>
</evidence>
<keyword evidence="7 15" id="KW-0963">Cytoplasm</keyword>
<dbReference type="InterPro" id="IPR016009">
    <property type="entry name" value="tRNA_MeTrfase_TRMD/TRM10"/>
</dbReference>
<keyword evidence="11 15" id="KW-0819">tRNA processing</keyword>
<evidence type="ECO:0000256" key="17">
    <source>
        <dbReference type="RuleBase" id="RU003464"/>
    </source>
</evidence>
<comment type="subunit">
    <text evidence="4 15 17">Homodimer.</text>
</comment>
<evidence type="ECO:0000256" key="8">
    <source>
        <dbReference type="ARBA" id="ARBA00022603"/>
    </source>
</evidence>
<proteinExistence type="inferred from homology"/>
<protein>
    <recommendedName>
        <fullName evidence="6 15">tRNA (guanine-N(1)-)-methyltransferase</fullName>
        <ecNumber evidence="5 15">2.1.1.228</ecNumber>
    </recommendedName>
    <alternativeName>
        <fullName evidence="12 15">M1G-methyltransferase</fullName>
    </alternativeName>
    <alternativeName>
        <fullName evidence="13 15">tRNA [GM37] methyltransferase</fullName>
    </alternativeName>
</protein>
<accession>W2UZG3</accession>
<keyword evidence="20" id="KW-1185">Reference proteome</keyword>
<sequence length="216" mass="24105">MNISIITAFPQLFPGSLGVSVFKNAMQKGLFNLNIIDIKRFTTSRIDKPPYGGGPGMIIRADVLSKAIDHALSLHISDEEIPIVFTTPNGITFSQSTASSYSTYKDMIFVCGRYEGIDYRIIEYYNLIEVSMGNYIVSGGEVAVFAILESVLRLLPGVLGNFSSIEEESFSQNDGYLEYPQYTRPACWRGRKVPDVLLSGHHAKIACWRFLKSKIK</sequence>
<reference evidence="19 20" key="1">
    <citation type="journal article" date="2013" name="PLoS ONE">
        <title>Bacterial endosymbiosis in a chordate host: long-term co-evolution and conservation of secondary metabolism.</title>
        <authorList>
            <person name="Kwan J.C."/>
            <person name="Schmidt E.W."/>
        </authorList>
    </citation>
    <scope>NUCLEOTIDE SEQUENCE [LARGE SCALE GENOMIC DNA]</scope>
    <source>
        <strain evidence="20">L6</strain>
    </source>
</reference>
<dbReference type="PIRSF" id="PIRSF000386">
    <property type="entry name" value="tRNA_mtase"/>
    <property type="match status" value="1"/>
</dbReference>
<dbReference type="InterPro" id="IPR002649">
    <property type="entry name" value="tRNA_m1G_MeTrfase_TrmD"/>
</dbReference>
<feature type="domain" description="tRNA methyltransferase TRMD/TRM10-type" evidence="18">
    <location>
        <begin position="1"/>
        <end position="214"/>
    </location>
</feature>
<evidence type="ECO:0000313" key="19">
    <source>
        <dbReference type="EMBL" id="ETO91359.1"/>
    </source>
</evidence>
<comment type="catalytic activity">
    <reaction evidence="14 15 17">
        <text>guanosine(37) in tRNA + S-adenosyl-L-methionine = N(1)-methylguanosine(37) in tRNA + S-adenosyl-L-homocysteine + H(+)</text>
        <dbReference type="Rhea" id="RHEA:36899"/>
        <dbReference type="Rhea" id="RHEA-COMP:10145"/>
        <dbReference type="Rhea" id="RHEA-COMP:10147"/>
        <dbReference type="ChEBI" id="CHEBI:15378"/>
        <dbReference type="ChEBI" id="CHEBI:57856"/>
        <dbReference type="ChEBI" id="CHEBI:59789"/>
        <dbReference type="ChEBI" id="CHEBI:73542"/>
        <dbReference type="ChEBI" id="CHEBI:74269"/>
        <dbReference type="EC" id="2.1.1.228"/>
    </reaction>
</comment>
<dbReference type="NCBIfam" id="TIGR00088">
    <property type="entry name" value="trmD"/>
    <property type="match status" value="1"/>
</dbReference>
<evidence type="ECO:0000256" key="10">
    <source>
        <dbReference type="ARBA" id="ARBA00022691"/>
    </source>
</evidence>
<feature type="binding site" evidence="15 16">
    <location>
        <position position="112"/>
    </location>
    <ligand>
        <name>S-adenosyl-L-methionine</name>
        <dbReference type="ChEBI" id="CHEBI:59789"/>
    </ligand>
</feature>
<evidence type="ECO:0000256" key="2">
    <source>
        <dbReference type="ARBA" id="ARBA00004496"/>
    </source>
</evidence>
<evidence type="ECO:0000256" key="12">
    <source>
        <dbReference type="ARBA" id="ARBA00029736"/>
    </source>
</evidence>
<keyword evidence="8 15" id="KW-0489">Methyltransferase</keyword>